<proteinExistence type="inferred from homology"/>
<dbReference type="GO" id="GO:0042781">
    <property type="term" value="F:3'-tRNA processing endoribonuclease activity"/>
    <property type="evidence" value="ECO:0007669"/>
    <property type="project" value="TreeGrafter"/>
</dbReference>
<evidence type="ECO:0000313" key="9">
    <source>
        <dbReference type="EMBL" id="AYF97831.1"/>
    </source>
</evidence>
<protein>
    <recommendedName>
        <fullName evidence="7 8">Ribonuclease P protein component</fullName>
        <shortName evidence="7">RNase P protein</shortName>
        <shortName evidence="7">RNaseP protein</shortName>
        <ecNumber evidence="7 8">3.1.26.5</ecNumber>
    </recommendedName>
    <alternativeName>
        <fullName evidence="7">Protein C5</fullName>
    </alternativeName>
</protein>
<dbReference type="GO" id="GO:0000049">
    <property type="term" value="F:tRNA binding"/>
    <property type="evidence" value="ECO:0007669"/>
    <property type="project" value="UniProtKB-UniRule"/>
</dbReference>
<sequence>MLARANRVVKPSDFRATVRRGRRSATPSTLIYRVDRAADEPARFGFIVAKTVGNAVERNLVRRRMRAVCRSIVDAGGSGADVVVRALPGSAQRSWASLSAEMHAILDPALIR</sequence>
<dbReference type="PANTHER" id="PTHR33992">
    <property type="entry name" value="RIBONUCLEASE P PROTEIN COMPONENT"/>
    <property type="match status" value="1"/>
</dbReference>
<dbReference type="GO" id="GO:0001682">
    <property type="term" value="P:tRNA 5'-leader removal"/>
    <property type="evidence" value="ECO:0007669"/>
    <property type="project" value="UniProtKB-UniRule"/>
</dbReference>
<gene>
    <name evidence="7 9" type="primary">rnpA</name>
    <name evidence="9" type="ORF">D7I47_05860</name>
</gene>
<evidence type="ECO:0000256" key="5">
    <source>
        <dbReference type="ARBA" id="ARBA00022801"/>
    </source>
</evidence>
<comment type="similarity">
    <text evidence="7">Belongs to the RnpA family.</text>
</comment>
<keyword evidence="4 7" id="KW-0255">Endonuclease</keyword>
<keyword evidence="6 7" id="KW-0694">RNA-binding</keyword>
<dbReference type="EC" id="3.1.26.5" evidence="7 8"/>
<dbReference type="InterPro" id="IPR020539">
    <property type="entry name" value="RNase_P_CS"/>
</dbReference>
<comment type="catalytic activity">
    <reaction evidence="7">
        <text>Endonucleolytic cleavage of RNA, removing 5'-extranucleotides from tRNA precursor.</text>
        <dbReference type="EC" id="3.1.26.5"/>
    </reaction>
</comment>
<dbReference type="Proteomes" id="UP000278886">
    <property type="component" value="Chromosome"/>
</dbReference>
<dbReference type="InterPro" id="IPR014721">
    <property type="entry name" value="Ribsml_uS5_D2-typ_fold_subgr"/>
</dbReference>
<evidence type="ECO:0000256" key="3">
    <source>
        <dbReference type="ARBA" id="ARBA00022722"/>
    </source>
</evidence>
<dbReference type="InterPro" id="IPR020568">
    <property type="entry name" value="Ribosomal_Su5_D2-typ_SF"/>
</dbReference>
<reference evidence="10" key="1">
    <citation type="submission" date="2018-09" db="EMBL/GenBank/DDBJ databases">
        <title>Genome sequencing of strain 2DFWR-13.</title>
        <authorList>
            <person name="Heo J."/>
            <person name="Kim S.-J."/>
            <person name="Kwon S.-W."/>
        </authorList>
    </citation>
    <scope>NUCLEOTIDE SEQUENCE [LARGE SCALE GENOMIC DNA]</scope>
    <source>
        <strain evidence="10">2DFWR-13</strain>
    </source>
</reference>
<dbReference type="InterPro" id="IPR000100">
    <property type="entry name" value="RNase_P"/>
</dbReference>
<dbReference type="GO" id="GO:0030677">
    <property type="term" value="C:ribonuclease P complex"/>
    <property type="evidence" value="ECO:0007669"/>
    <property type="project" value="TreeGrafter"/>
</dbReference>
<dbReference type="HAMAP" id="MF_00227">
    <property type="entry name" value="RNase_P"/>
    <property type="match status" value="1"/>
</dbReference>
<evidence type="ECO:0000256" key="7">
    <source>
        <dbReference type="HAMAP-Rule" id="MF_00227"/>
    </source>
</evidence>
<dbReference type="KEGG" id="lyd:D7I47_05860"/>
<dbReference type="EMBL" id="CP032630">
    <property type="protein sequence ID" value="AYF97831.1"/>
    <property type="molecule type" value="Genomic_DNA"/>
</dbReference>
<dbReference type="Pfam" id="PF00825">
    <property type="entry name" value="Ribonuclease_P"/>
    <property type="match status" value="1"/>
</dbReference>
<evidence type="ECO:0000256" key="8">
    <source>
        <dbReference type="NCBIfam" id="TIGR00188"/>
    </source>
</evidence>
<evidence type="ECO:0000313" key="10">
    <source>
        <dbReference type="Proteomes" id="UP000278886"/>
    </source>
</evidence>
<dbReference type="AlphaFoldDB" id="A0A387B7R0"/>
<evidence type="ECO:0000256" key="1">
    <source>
        <dbReference type="ARBA" id="ARBA00002663"/>
    </source>
</evidence>
<accession>A0A387B7R0</accession>
<keyword evidence="5 7" id="KW-0378">Hydrolase</keyword>
<evidence type="ECO:0000256" key="6">
    <source>
        <dbReference type="ARBA" id="ARBA00022884"/>
    </source>
</evidence>
<dbReference type="PANTHER" id="PTHR33992:SF1">
    <property type="entry name" value="RIBONUCLEASE P PROTEIN COMPONENT"/>
    <property type="match status" value="1"/>
</dbReference>
<dbReference type="Gene3D" id="3.30.230.10">
    <property type="match status" value="1"/>
</dbReference>
<dbReference type="SUPFAM" id="SSF54211">
    <property type="entry name" value="Ribosomal protein S5 domain 2-like"/>
    <property type="match status" value="1"/>
</dbReference>
<dbReference type="NCBIfam" id="TIGR00188">
    <property type="entry name" value="rnpA"/>
    <property type="match status" value="1"/>
</dbReference>
<keyword evidence="3 7" id="KW-0540">Nuclease</keyword>
<evidence type="ECO:0000256" key="4">
    <source>
        <dbReference type="ARBA" id="ARBA00022759"/>
    </source>
</evidence>
<dbReference type="PROSITE" id="PS00648">
    <property type="entry name" value="RIBONUCLEASE_P"/>
    <property type="match status" value="1"/>
</dbReference>
<dbReference type="OrthoDB" id="196964at2"/>
<keyword evidence="2 7" id="KW-0819">tRNA processing</keyword>
<comment type="subunit">
    <text evidence="7">Consists of a catalytic RNA component (M1 or rnpB) and a protein subunit.</text>
</comment>
<comment type="function">
    <text evidence="1 7">RNaseP catalyzes the removal of the 5'-leader sequence from pre-tRNA to produce the mature 5'-terminus. It can also cleave other RNA substrates such as 4.5S RNA. The protein component plays an auxiliary but essential role in vivo by binding to the 5'-leader sequence and broadening the substrate specificity of the ribozyme.</text>
</comment>
<name>A0A387B7R0_9MICO</name>
<dbReference type="GO" id="GO:0004526">
    <property type="term" value="F:ribonuclease P activity"/>
    <property type="evidence" value="ECO:0007669"/>
    <property type="project" value="UniProtKB-UniRule"/>
</dbReference>
<keyword evidence="10" id="KW-1185">Reference proteome</keyword>
<organism evidence="9 10">
    <name type="scientific">Protaetiibacter intestinalis</name>
    <dbReference type="NCBI Taxonomy" id="2419774"/>
    <lineage>
        <taxon>Bacteria</taxon>
        <taxon>Bacillati</taxon>
        <taxon>Actinomycetota</taxon>
        <taxon>Actinomycetes</taxon>
        <taxon>Micrococcales</taxon>
        <taxon>Microbacteriaceae</taxon>
        <taxon>Protaetiibacter</taxon>
    </lineage>
</organism>
<evidence type="ECO:0000256" key="2">
    <source>
        <dbReference type="ARBA" id="ARBA00022694"/>
    </source>
</evidence>